<keyword evidence="3" id="KW-1185">Reference proteome</keyword>
<protein>
    <submittedName>
        <fullName evidence="2">Uncharacterized protein</fullName>
    </submittedName>
</protein>
<organism evidence="2 3">
    <name type="scientific">Vespula pensylvanica</name>
    <name type="common">Western yellow jacket</name>
    <name type="synonym">Wasp</name>
    <dbReference type="NCBI Taxonomy" id="30213"/>
    <lineage>
        <taxon>Eukaryota</taxon>
        <taxon>Metazoa</taxon>
        <taxon>Ecdysozoa</taxon>
        <taxon>Arthropoda</taxon>
        <taxon>Hexapoda</taxon>
        <taxon>Insecta</taxon>
        <taxon>Pterygota</taxon>
        <taxon>Neoptera</taxon>
        <taxon>Endopterygota</taxon>
        <taxon>Hymenoptera</taxon>
        <taxon>Apocrita</taxon>
        <taxon>Aculeata</taxon>
        <taxon>Vespoidea</taxon>
        <taxon>Vespidae</taxon>
        <taxon>Vespinae</taxon>
        <taxon>Vespula</taxon>
    </lineage>
</organism>
<feature type="compositionally biased region" description="Polar residues" evidence="1">
    <location>
        <begin position="54"/>
        <end position="67"/>
    </location>
</feature>
<feature type="compositionally biased region" description="Basic and acidic residues" evidence="1">
    <location>
        <begin position="145"/>
        <end position="154"/>
    </location>
</feature>
<accession>A0A834PAQ4</accession>
<feature type="compositionally biased region" description="Polar residues" evidence="1">
    <location>
        <begin position="123"/>
        <end position="133"/>
    </location>
</feature>
<dbReference type="AlphaFoldDB" id="A0A834PAQ4"/>
<evidence type="ECO:0000313" key="2">
    <source>
        <dbReference type="EMBL" id="KAF7434523.1"/>
    </source>
</evidence>
<feature type="region of interest" description="Disordered" evidence="1">
    <location>
        <begin position="1"/>
        <end position="71"/>
    </location>
</feature>
<gene>
    <name evidence="2" type="ORF">H0235_002714</name>
</gene>
<evidence type="ECO:0000256" key="1">
    <source>
        <dbReference type="SAM" id="MobiDB-lite"/>
    </source>
</evidence>
<dbReference type="Proteomes" id="UP000600918">
    <property type="component" value="Unassembled WGS sequence"/>
</dbReference>
<reference evidence="2" key="1">
    <citation type="journal article" date="2020" name="G3 (Bethesda)">
        <title>High-Quality Assemblies for Three Invasive Social Wasps from the &lt;i&gt;Vespula&lt;/i&gt; Genus.</title>
        <authorList>
            <person name="Harrop T.W.R."/>
            <person name="Guhlin J."/>
            <person name="McLaughlin G.M."/>
            <person name="Permina E."/>
            <person name="Stockwell P."/>
            <person name="Gilligan J."/>
            <person name="Le Lec M.F."/>
            <person name="Gruber M.A.M."/>
            <person name="Quinn O."/>
            <person name="Lovegrove M."/>
            <person name="Duncan E.J."/>
            <person name="Remnant E.J."/>
            <person name="Van Eeckhoven J."/>
            <person name="Graham B."/>
            <person name="Knapp R.A."/>
            <person name="Langford K.W."/>
            <person name="Kronenberg Z."/>
            <person name="Press M.O."/>
            <person name="Eacker S.M."/>
            <person name="Wilson-Rankin E.E."/>
            <person name="Purcell J."/>
            <person name="Lester P.J."/>
            <person name="Dearden P.K."/>
        </authorList>
    </citation>
    <scope>NUCLEOTIDE SEQUENCE</scope>
    <source>
        <strain evidence="2">Volc-1</strain>
    </source>
</reference>
<comment type="caution">
    <text evidence="2">The sequence shown here is derived from an EMBL/GenBank/DDBJ whole genome shotgun (WGS) entry which is preliminary data.</text>
</comment>
<feature type="region of interest" description="Disordered" evidence="1">
    <location>
        <begin position="123"/>
        <end position="154"/>
    </location>
</feature>
<evidence type="ECO:0000313" key="3">
    <source>
        <dbReference type="Proteomes" id="UP000600918"/>
    </source>
</evidence>
<dbReference type="EMBL" id="JACSDY010000002">
    <property type="protein sequence ID" value="KAF7434523.1"/>
    <property type="molecule type" value="Genomic_DNA"/>
</dbReference>
<name>A0A834PAQ4_VESPE</name>
<sequence length="154" mass="16927">MMVDGSNRVSGSGEGEEMMMGEKSGCERRRMRVGPLGRSSNLSRGLRASLPRIGQSSLSTNFPSSETSLRRYSPNPVVRVHVAEHPCSRRVDDIRGQPTNGSLYQPSLSKVIYVAVWWPYQDDSTATQNSRPRATTGAPGALRTNKSESEELTK</sequence>
<proteinExistence type="predicted"/>